<evidence type="ECO:0000313" key="2">
    <source>
        <dbReference type="EMBL" id="CAF4877672.1"/>
    </source>
</evidence>
<comment type="caution">
    <text evidence="3">The sequence shown here is derived from an EMBL/GenBank/DDBJ whole genome shotgun (WGS) entry which is preliminary data.</text>
</comment>
<evidence type="ECO:0000259" key="1">
    <source>
        <dbReference type="Pfam" id="PF25062"/>
    </source>
</evidence>
<dbReference type="Pfam" id="PF25062">
    <property type="entry name" value="ARM_TT21_N"/>
    <property type="match status" value="1"/>
</dbReference>
<name>A0A8S3C2B2_9BILA</name>
<evidence type="ECO:0000313" key="4">
    <source>
        <dbReference type="EMBL" id="CAF5034100.1"/>
    </source>
</evidence>
<proteinExistence type="predicted"/>
<dbReference type="EMBL" id="CAJOBI010218999">
    <property type="protein sequence ID" value="CAF5036581.1"/>
    <property type="molecule type" value="Genomic_DNA"/>
</dbReference>
<sequence length="56" mass="6506">FLQSLLVYTDREAIAELEVKIKELRKQVDDTALFYAAHTLYIIGKADKAMEYIERA</sequence>
<protein>
    <recommendedName>
        <fullName evidence="1">Tetratricopeptide repeat protein 21A/21B N-terminal ARM repeat domain-containing protein</fullName>
    </recommendedName>
</protein>
<dbReference type="EMBL" id="CAJOBJ010229147">
    <property type="protein sequence ID" value="CAF5050833.1"/>
    <property type="molecule type" value="Genomic_DNA"/>
</dbReference>
<evidence type="ECO:0000313" key="6">
    <source>
        <dbReference type="EMBL" id="CAF5050833.1"/>
    </source>
</evidence>
<reference evidence="3" key="1">
    <citation type="submission" date="2021-02" db="EMBL/GenBank/DDBJ databases">
        <authorList>
            <person name="Nowell W R."/>
        </authorList>
    </citation>
    <scope>NUCLEOTIDE SEQUENCE</scope>
</reference>
<feature type="domain" description="Tetratricopeptide repeat protein 21A/21B N-terminal ARM repeat" evidence="1">
    <location>
        <begin position="9"/>
        <end position="56"/>
    </location>
</feature>
<evidence type="ECO:0000313" key="3">
    <source>
        <dbReference type="EMBL" id="CAF4882801.1"/>
    </source>
</evidence>
<dbReference type="EMBL" id="CAJOBH010160726">
    <property type="protein sequence ID" value="CAF4877672.1"/>
    <property type="molecule type" value="Genomic_DNA"/>
</dbReference>
<organism evidence="3 7">
    <name type="scientific">Rotaria magnacalcarata</name>
    <dbReference type="NCBI Taxonomy" id="392030"/>
    <lineage>
        <taxon>Eukaryota</taxon>
        <taxon>Metazoa</taxon>
        <taxon>Spiralia</taxon>
        <taxon>Gnathifera</taxon>
        <taxon>Rotifera</taxon>
        <taxon>Eurotatoria</taxon>
        <taxon>Bdelloidea</taxon>
        <taxon>Philodinida</taxon>
        <taxon>Philodinidae</taxon>
        <taxon>Rotaria</taxon>
    </lineage>
</organism>
<evidence type="ECO:0000313" key="7">
    <source>
        <dbReference type="Proteomes" id="UP000681967"/>
    </source>
</evidence>
<dbReference type="InterPro" id="IPR056833">
    <property type="entry name" value="ARM_TT21_N"/>
</dbReference>
<feature type="non-terminal residue" evidence="3">
    <location>
        <position position="56"/>
    </location>
</feature>
<dbReference type="EMBL" id="CAJOBI010217894">
    <property type="protein sequence ID" value="CAF5034100.1"/>
    <property type="molecule type" value="Genomic_DNA"/>
</dbReference>
<feature type="non-terminal residue" evidence="3">
    <location>
        <position position="1"/>
    </location>
</feature>
<dbReference type="AlphaFoldDB" id="A0A8S3C2B2"/>
<dbReference type="EMBL" id="CAJOBH010162257">
    <property type="protein sequence ID" value="CAF4882801.1"/>
    <property type="molecule type" value="Genomic_DNA"/>
</dbReference>
<dbReference type="Proteomes" id="UP000676336">
    <property type="component" value="Unassembled WGS sequence"/>
</dbReference>
<dbReference type="Proteomes" id="UP000681967">
    <property type="component" value="Unassembled WGS sequence"/>
</dbReference>
<evidence type="ECO:0000313" key="5">
    <source>
        <dbReference type="EMBL" id="CAF5036581.1"/>
    </source>
</evidence>
<accession>A0A8S3C2B2</accession>
<gene>
    <name evidence="2" type="ORF">BYL167_LOCUS51221</name>
    <name evidence="3" type="ORF">BYL167_LOCUS51403</name>
    <name evidence="6" type="ORF">GIL414_LOCUS59951</name>
    <name evidence="4" type="ORF">SMN809_LOCUS58285</name>
    <name evidence="5" type="ORF">SMN809_LOCUS58422</name>
</gene>
<dbReference type="Proteomes" id="UP000681720">
    <property type="component" value="Unassembled WGS sequence"/>
</dbReference>